<dbReference type="SUPFAM" id="SSF48452">
    <property type="entry name" value="TPR-like"/>
    <property type="match status" value="1"/>
</dbReference>
<dbReference type="AlphaFoldDB" id="A0A645H4H1"/>
<sequence>MRTKIYIRQEQYDKALDVCKKGMSVYNGIINSSDKTVALALQTQQAVAYALKGNMDSAVKVIDEAYKAATNAQALTIEQVNIYALFNKLAGNDKPYNEAKELLEGSGYSLSEKVTQCINKKITLVDIFVKGEIEWYSK</sequence>
<reference evidence="1" key="1">
    <citation type="submission" date="2019-08" db="EMBL/GenBank/DDBJ databases">
        <authorList>
            <person name="Kucharzyk K."/>
            <person name="Murdoch R.W."/>
            <person name="Higgins S."/>
            <person name="Loffler F."/>
        </authorList>
    </citation>
    <scope>NUCLEOTIDE SEQUENCE</scope>
</reference>
<protein>
    <recommendedName>
        <fullName evidence="2">MalT-like TPR region domain-containing protein</fullName>
    </recommendedName>
</protein>
<dbReference type="Gene3D" id="1.25.40.10">
    <property type="entry name" value="Tetratricopeptide repeat domain"/>
    <property type="match status" value="1"/>
</dbReference>
<proteinExistence type="predicted"/>
<accession>A0A645H4H1</accession>
<organism evidence="1">
    <name type="scientific">bioreactor metagenome</name>
    <dbReference type="NCBI Taxonomy" id="1076179"/>
    <lineage>
        <taxon>unclassified sequences</taxon>
        <taxon>metagenomes</taxon>
        <taxon>ecological metagenomes</taxon>
    </lineage>
</organism>
<evidence type="ECO:0000313" key="1">
    <source>
        <dbReference type="EMBL" id="MPN30733.1"/>
    </source>
</evidence>
<comment type="caution">
    <text evidence="1">The sequence shown here is derived from an EMBL/GenBank/DDBJ whole genome shotgun (WGS) entry which is preliminary data.</text>
</comment>
<dbReference type="EMBL" id="VSSQ01081962">
    <property type="protein sequence ID" value="MPN30733.1"/>
    <property type="molecule type" value="Genomic_DNA"/>
</dbReference>
<evidence type="ECO:0008006" key="2">
    <source>
        <dbReference type="Google" id="ProtNLM"/>
    </source>
</evidence>
<name>A0A645H4H1_9ZZZZ</name>
<dbReference type="InterPro" id="IPR011990">
    <property type="entry name" value="TPR-like_helical_dom_sf"/>
</dbReference>
<gene>
    <name evidence="1" type="ORF">SDC9_178204</name>
</gene>